<dbReference type="PROSITE" id="PS51318">
    <property type="entry name" value="TAT"/>
    <property type="match status" value="1"/>
</dbReference>
<organism evidence="3 4">
    <name type="scientific">Dactylosporangium vinaceum</name>
    <dbReference type="NCBI Taxonomy" id="53362"/>
    <lineage>
        <taxon>Bacteria</taxon>
        <taxon>Bacillati</taxon>
        <taxon>Actinomycetota</taxon>
        <taxon>Actinomycetes</taxon>
        <taxon>Micromonosporales</taxon>
        <taxon>Micromonosporaceae</taxon>
        <taxon>Dactylosporangium</taxon>
    </lineage>
</organism>
<dbReference type="InterPro" id="IPR006311">
    <property type="entry name" value="TAT_signal"/>
</dbReference>
<name>A0ABV5M1N8_9ACTN</name>
<keyword evidence="2" id="KW-0732">Signal</keyword>
<evidence type="ECO:0000256" key="2">
    <source>
        <dbReference type="SAM" id="SignalP"/>
    </source>
</evidence>
<gene>
    <name evidence="3" type="ORF">ACFFTR_06415</name>
</gene>
<feature type="signal peptide" evidence="2">
    <location>
        <begin position="1"/>
        <end position="30"/>
    </location>
</feature>
<feature type="chain" id="PRO_5047380402" evidence="2">
    <location>
        <begin position="31"/>
        <end position="467"/>
    </location>
</feature>
<evidence type="ECO:0000256" key="1">
    <source>
        <dbReference type="SAM" id="MobiDB-lite"/>
    </source>
</evidence>
<dbReference type="RefSeq" id="WP_223103029.1">
    <property type="nucleotide sequence ID" value="NZ_CP061913.1"/>
</dbReference>
<evidence type="ECO:0000313" key="3">
    <source>
        <dbReference type="EMBL" id="MFB9442716.1"/>
    </source>
</evidence>
<feature type="region of interest" description="Disordered" evidence="1">
    <location>
        <begin position="58"/>
        <end position="93"/>
    </location>
</feature>
<dbReference type="Proteomes" id="UP001589608">
    <property type="component" value="Unassembled WGS sequence"/>
</dbReference>
<comment type="caution">
    <text evidence="3">The sequence shown here is derived from an EMBL/GenBank/DDBJ whole genome shotgun (WGS) entry which is preliminary data.</text>
</comment>
<keyword evidence="4" id="KW-1185">Reference proteome</keyword>
<accession>A0ABV5M1N8</accession>
<proteinExistence type="predicted"/>
<dbReference type="EMBL" id="JBHMCA010000018">
    <property type="protein sequence ID" value="MFB9442716.1"/>
    <property type="molecule type" value="Genomic_DNA"/>
</dbReference>
<feature type="compositionally biased region" description="Low complexity" evidence="1">
    <location>
        <begin position="58"/>
        <end position="68"/>
    </location>
</feature>
<protein>
    <submittedName>
        <fullName evidence="3">Uncharacterized protein</fullName>
    </submittedName>
</protein>
<evidence type="ECO:0000313" key="4">
    <source>
        <dbReference type="Proteomes" id="UP001589608"/>
    </source>
</evidence>
<reference evidence="3 4" key="1">
    <citation type="submission" date="2024-09" db="EMBL/GenBank/DDBJ databases">
        <authorList>
            <person name="Sun Q."/>
            <person name="Mori K."/>
        </authorList>
    </citation>
    <scope>NUCLEOTIDE SEQUENCE [LARGE SCALE GENOMIC DNA]</scope>
    <source>
        <strain evidence="3 4">JCM 3307</strain>
    </source>
</reference>
<sequence>MSLPFELSRRRVVIAAAAGLALAATVGAVAAFSSGGGAGPAGARDAAAAATRSSDGDAAALTAADASAGPTPSGSPIAPPKETGPCGRTASATPVVRVTDVGVGSAVTGYGREGDTDPLPMAIAATPDGGSWLAWLGTDGRVHLGRLGCDDRLTGTPTSFDGIDLQDVSADANGGVLLVTRKGDCRTGPLCGGESSPCNTMWMVRFDTSGRQVWERQVTNLGSGLGGYDNGARFVWWYQHHGRLAYDGSNYAAYFGVAITVQNGSCVDIHEGDRMQVVNSSGALVTGHRDSFEVGCSHSWGTRIAWDPRSSHFAMVCATDNSCRIAQPHPYRTVAAGACDGTLFGGDLVLATSSGYWTAWSQGGTARLEHFGTGASDSTVKTAAKTAHPHLVTYGPGRMLLAWESGSAMAAQVYDSGRGSAVGAQFGIGVKDHDYQAFKAYGDGSAAYPAAGANSTSIRVARVMPMQ</sequence>